<comment type="catalytic activity">
    <reaction evidence="1">
        <text>S-ubiquitinyl-[E2 ubiquitin-conjugating enzyme]-L-cysteine + [acceptor protein]-L-lysine = [E2 ubiquitin-conjugating enzyme]-L-cysteine + N(6)-ubiquitinyl-[acceptor protein]-L-lysine.</text>
        <dbReference type="EC" id="2.3.2.27"/>
    </reaction>
</comment>
<dbReference type="GO" id="GO:0006355">
    <property type="term" value="P:regulation of DNA-templated transcription"/>
    <property type="evidence" value="ECO:0007669"/>
    <property type="project" value="InterPro"/>
</dbReference>
<protein>
    <recommendedName>
        <fullName evidence="2">RING-type E3 ubiquitin transferase</fullName>
        <ecNumber evidence="2">2.3.2.27</ecNumber>
    </recommendedName>
</protein>
<dbReference type="OrthoDB" id="365379at2759"/>
<feature type="compositionally biased region" description="Polar residues" evidence="9">
    <location>
        <begin position="448"/>
        <end position="457"/>
    </location>
</feature>
<dbReference type="InterPro" id="IPR058746">
    <property type="entry name" value="Znf_RING-type_Topors"/>
</dbReference>
<reference evidence="12" key="1">
    <citation type="submission" date="2021-11" db="EMBL/GenBank/DDBJ databases">
        <authorList>
            <person name="Schell T."/>
        </authorList>
    </citation>
    <scope>NUCLEOTIDE SEQUENCE</scope>
    <source>
        <strain evidence="12">M5</strain>
    </source>
</reference>
<evidence type="ECO:0000256" key="4">
    <source>
        <dbReference type="ARBA" id="ARBA00022723"/>
    </source>
</evidence>
<dbReference type="PANTHER" id="PTHR46077">
    <property type="entry name" value="E3 UBIQUITIN-PROTEIN LIGASE TOPORS"/>
    <property type="match status" value="1"/>
</dbReference>
<dbReference type="GO" id="GO:0006513">
    <property type="term" value="P:protein monoubiquitination"/>
    <property type="evidence" value="ECO:0007669"/>
    <property type="project" value="TreeGrafter"/>
</dbReference>
<dbReference type="InterPro" id="IPR017907">
    <property type="entry name" value="Znf_RING_CS"/>
</dbReference>
<evidence type="ECO:0000313" key="12">
    <source>
        <dbReference type="EMBL" id="CAH0110076.1"/>
    </source>
</evidence>
<dbReference type="Gene3D" id="3.30.40.10">
    <property type="entry name" value="Zinc/RING finger domain, C3HC4 (zinc finger)"/>
    <property type="match status" value="1"/>
</dbReference>
<keyword evidence="13" id="KW-1185">Reference proteome</keyword>
<dbReference type="GO" id="GO:0003712">
    <property type="term" value="F:transcription coregulator activity"/>
    <property type="evidence" value="ECO:0007669"/>
    <property type="project" value="InterPro"/>
</dbReference>
<comment type="caution">
    <text evidence="12">The sequence shown here is derived from an EMBL/GenBank/DDBJ whole genome shotgun (WGS) entry which is preliminary data.</text>
</comment>
<dbReference type="EC" id="2.3.2.27" evidence="2"/>
<dbReference type="PROSITE" id="PS50952">
    <property type="entry name" value="KIX"/>
    <property type="match status" value="1"/>
</dbReference>
<gene>
    <name evidence="12" type="ORF">DGAL_LOCUS13576</name>
</gene>
<dbReference type="InterPro" id="IPR013083">
    <property type="entry name" value="Znf_RING/FYVE/PHD"/>
</dbReference>
<dbReference type="SUPFAM" id="SSF57850">
    <property type="entry name" value="RING/U-box"/>
    <property type="match status" value="1"/>
</dbReference>
<dbReference type="Pfam" id="PF00097">
    <property type="entry name" value="zf-C3HC4"/>
    <property type="match status" value="1"/>
</dbReference>
<dbReference type="GO" id="GO:0061630">
    <property type="term" value="F:ubiquitin protein ligase activity"/>
    <property type="evidence" value="ECO:0007669"/>
    <property type="project" value="UniProtKB-EC"/>
</dbReference>
<accession>A0A8J2RV88</accession>
<evidence type="ECO:0000256" key="2">
    <source>
        <dbReference type="ARBA" id="ARBA00012483"/>
    </source>
</evidence>
<dbReference type="InterPro" id="IPR036529">
    <property type="entry name" value="KIX_dom_sf"/>
</dbReference>
<dbReference type="AlphaFoldDB" id="A0A8J2RV88"/>
<dbReference type="PANTHER" id="PTHR46077:SF5">
    <property type="entry name" value="RING-TYPE DOMAIN-CONTAINING PROTEIN"/>
    <property type="match status" value="1"/>
</dbReference>
<dbReference type="SUPFAM" id="SSF47040">
    <property type="entry name" value="Kix domain of CBP (creb binding protein)"/>
    <property type="match status" value="1"/>
</dbReference>
<keyword evidence="3" id="KW-0808">Transferase</keyword>
<dbReference type="InterPro" id="IPR001841">
    <property type="entry name" value="Znf_RING"/>
</dbReference>
<evidence type="ECO:0000256" key="9">
    <source>
        <dbReference type="SAM" id="MobiDB-lite"/>
    </source>
</evidence>
<dbReference type="InterPro" id="IPR018957">
    <property type="entry name" value="Znf_C3HC4_RING-type"/>
</dbReference>
<organism evidence="12 13">
    <name type="scientific">Daphnia galeata</name>
    <dbReference type="NCBI Taxonomy" id="27404"/>
    <lineage>
        <taxon>Eukaryota</taxon>
        <taxon>Metazoa</taxon>
        <taxon>Ecdysozoa</taxon>
        <taxon>Arthropoda</taxon>
        <taxon>Crustacea</taxon>
        <taxon>Branchiopoda</taxon>
        <taxon>Diplostraca</taxon>
        <taxon>Cladocera</taxon>
        <taxon>Anomopoda</taxon>
        <taxon>Daphniidae</taxon>
        <taxon>Daphnia</taxon>
    </lineage>
</organism>
<feature type="domain" description="KIX" evidence="11">
    <location>
        <begin position="347"/>
        <end position="421"/>
    </location>
</feature>
<feature type="region of interest" description="Disordered" evidence="9">
    <location>
        <begin position="443"/>
        <end position="466"/>
    </location>
</feature>
<sequence length="556" mass="61701">MSSSSAWSTLFIFFCFTILYSVYTITSDFQIMATRRISQNSFATTLDASVSFHDQDLCAICLGVPENRSFANNCLHEFCFACLLKWSKVRAECPICIQFFSSIIHSVKSDQDYQELQITGLPQPVPRVIPGTILPGQLQQPGIQPLGLPIQSEGQAVASSSVSLTPLLALRQQTALFNQATTALQQQTAALLNQASTSALQQQATALLNQASTSALQRQTTALLNQASTSAFAVASVSFVRPVREHALHLKNVAKQTPTLMPTHSAAPQTYKQEHAAQINLEAGVAPLSHREESNRYLLRPKAHRTNIPDRASNAIQLVNEFCPLNSSTPLRPFNLELSQVVADPVHKSKWWHGLVSEDMRSQMVQELVQALNPMIYEKEFEIVVAYMRETESVMYQTAESKQHYTLLHSDKIKEFKTGMDLGQKRKFIQRILSSESLALDRPLDLSSPRTKNTGLGNRNAPGAHIQQQIGAPIFENYEDENDEGNQIEMVFSDESNEYLTASSSSSTESSLVEEGDDRVLGLQQSAEDDSDEIVVLEIPPKREPELIILSDSDDE</sequence>
<keyword evidence="7" id="KW-0539">Nucleus</keyword>
<evidence type="ECO:0000256" key="7">
    <source>
        <dbReference type="ARBA" id="ARBA00023242"/>
    </source>
</evidence>
<feature type="compositionally biased region" description="Low complexity" evidence="9">
    <location>
        <begin position="498"/>
        <end position="511"/>
    </location>
</feature>
<dbReference type="Gene3D" id="1.10.246.20">
    <property type="entry name" value="Coactivator CBP, KIX domain"/>
    <property type="match status" value="1"/>
</dbReference>
<feature type="region of interest" description="Disordered" evidence="9">
    <location>
        <begin position="498"/>
        <end position="519"/>
    </location>
</feature>
<dbReference type="InterPro" id="IPR003101">
    <property type="entry name" value="KIX_dom"/>
</dbReference>
<dbReference type="EMBL" id="CAKKLH010000299">
    <property type="protein sequence ID" value="CAH0110076.1"/>
    <property type="molecule type" value="Genomic_DNA"/>
</dbReference>
<dbReference type="SMART" id="SM00184">
    <property type="entry name" value="RING"/>
    <property type="match status" value="1"/>
</dbReference>
<keyword evidence="5 8" id="KW-0863">Zinc-finger</keyword>
<proteinExistence type="predicted"/>
<keyword evidence="4" id="KW-0479">Metal-binding</keyword>
<keyword evidence="6" id="KW-0862">Zinc</keyword>
<evidence type="ECO:0000256" key="1">
    <source>
        <dbReference type="ARBA" id="ARBA00000900"/>
    </source>
</evidence>
<evidence type="ECO:0000259" key="10">
    <source>
        <dbReference type="PROSITE" id="PS50089"/>
    </source>
</evidence>
<evidence type="ECO:0000313" key="13">
    <source>
        <dbReference type="Proteomes" id="UP000789390"/>
    </source>
</evidence>
<feature type="domain" description="RING-type" evidence="10">
    <location>
        <begin position="58"/>
        <end position="96"/>
    </location>
</feature>
<evidence type="ECO:0000256" key="8">
    <source>
        <dbReference type="PROSITE-ProRule" id="PRU00175"/>
    </source>
</evidence>
<dbReference type="CDD" id="cd16574">
    <property type="entry name" value="RING-HC_Topors"/>
    <property type="match status" value="1"/>
</dbReference>
<dbReference type="GO" id="GO:0008270">
    <property type="term" value="F:zinc ion binding"/>
    <property type="evidence" value="ECO:0007669"/>
    <property type="project" value="UniProtKB-KW"/>
</dbReference>
<evidence type="ECO:0000256" key="5">
    <source>
        <dbReference type="ARBA" id="ARBA00022771"/>
    </source>
</evidence>
<name>A0A8J2RV88_9CRUS</name>
<dbReference type="PROSITE" id="PS00518">
    <property type="entry name" value="ZF_RING_1"/>
    <property type="match status" value="1"/>
</dbReference>
<dbReference type="GO" id="GO:0000209">
    <property type="term" value="P:protein polyubiquitination"/>
    <property type="evidence" value="ECO:0007669"/>
    <property type="project" value="TreeGrafter"/>
</dbReference>
<evidence type="ECO:0000259" key="11">
    <source>
        <dbReference type="PROSITE" id="PS50952"/>
    </source>
</evidence>
<evidence type="ECO:0000256" key="3">
    <source>
        <dbReference type="ARBA" id="ARBA00022679"/>
    </source>
</evidence>
<evidence type="ECO:0000256" key="6">
    <source>
        <dbReference type="ARBA" id="ARBA00022833"/>
    </source>
</evidence>
<dbReference type="Proteomes" id="UP000789390">
    <property type="component" value="Unassembled WGS sequence"/>
</dbReference>
<dbReference type="PROSITE" id="PS50089">
    <property type="entry name" value="ZF_RING_2"/>
    <property type="match status" value="1"/>
</dbReference>